<reference evidence="2" key="2">
    <citation type="submission" date="2023-07" db="EMBL/GenBank/DDBJ databases">
        <title>Genome-inferred correspondence between phylogeny and metabolic traits in the wild Drosophila gut microbiome.</title>
        <authorList>
            <person name="Bueno E."/>
            <person name="Blow F."/>
            <person name="Douglas A.E."/>
        </authorList>
    </citation>
    <scope>NUCLEOTIDE SEQUENCE [LARGE SCALE GENOMIC DNA]</scope>
    <source>
        <strain evidence="2">JGM97</strain>
    </source>
</reference>
<name>A0ABS5JEH9_9GAMM</name>
<comment type="caution">
    <text evidence="1">The sequence shown here is derived from an EMBL/GenBank/DDBJ whole genome shotgun (WGS) entry which is preliminary data.</text>
</comment>
<organism evidence="1 2">
    <name type="scientific">Nissabacter archeti</name>
    <dbReference type="NCBI Taxonomy" id="1917880"/>
    <lineage>
        <taxon>Bacteria</taxon>
        <taxon>Pseudomonadati</taxon>
        <taxon>Pseudomonadota</taxon>
        <taxon>Gammaproteobacteria</taxon>
        <taxon>Enterobacterales</taxon>
        <taxon>Yersiniaceae</taxon>
        <taxon>Nissabacter</taxon>
    </lineage>
</organism>
<sequence length="65" mass="7797">MKILIEKTDHNRQTKKKGQAFNRGFWQGEHHQYLWQAYEKLIITHQDEGNMKGRLFTALNARCTH</sequence>
<protein>
    <submittedName>
        <fullName evidence="1">Uncharacterized protein</fullName>
    </submittedName>
</protein>
<evidence type="ECO:0000313" key="1">
    <source>
        <dbReference type="EMBL" id="MBS0968362.1"/>
    </source>
</evidence>
<accession>A0ABS5JEH9</accession>
<dbReference type="Proteomes" id="UP000680634">
    <property type="component" value="Unassembled WGS sequence"/>
</dbReference>
<dbReference type="EMBL" id="JAERKB010000003">
    <property type="protein sequence ID" value="MBS0968362.1"/>
    <property type="molecule type" value="Genomic_DNA"/>
</dbReference>
<gene>
    <name evidence="1" type="ORF">JK232_05585</name>
</gene>
<evidence type="ECO:0000313" key="2">
    <source>
        <dbReference type="Proteomes" id="UP000680634"/>
    </source>
</evidence>
<dbReference type="RefSeq" id="WP_072926352.1">
    <property type="nucleotide sequence ID" value="NZ_FQXW01000001.1"/>
</dbReference>
<proteinExistence type="predicted"/>
<keyword evidence="2" id="KW-1185">Reference proteome</keyword>
<reference evidence="1 2" key="1">
    <citation type="submission" date="2020-12" db="EMBL/GenBank/DDBJ databases">
        <authorList>
            <person name="Mcmullen J.G."/>
        </authorList>
    </citation>
    <scope>NUCLEOTIDE SEQUENCE [LARGE SCALE GENOMIC DNA]</scope>
    <source>
        <strain evidence="1 2">JGM97</strain>
    </source>
</reference>